<protein>
    <recommendedName>
        <fullName evidence="1">NADH:flavin oxidoreductase/NADH oxidase N-terminal domain-containing protein</fullName>
    </recommendedName>
</protein>
<dbReference type="PANTHER" id="PTHR22893:SF135">
    <property type="entry name" value="NAD(P)H:FLAVIN OXIDOREDUCTASE SYE2"/>
    <property type="match status" value="1"/>
</dbReference>
<organism evidence="2 3">
    <name type="scientific">Flavobacterium chungbukense</name>
    <dbReference type="NCBI Taxonomy" id="877464"/>
    <lineage>
        <taxon>Bacteria</taxon>
        <taxon>Pseudomonadati</taxon>
        <taxon>Bacteroidota</taxon>
        <taxon>Flavobacteriia</taxon>
        <taxon>Flavobacteriales</taxon>
        <taxon>Flavobacteriaceae</taxon>
        <taxon>Flavobacterium</taxon>
    </lineage>
</organism>
<evidence type="ECO:0000313" key="3">
    <source>
        <dbReference type="Proteomes" id="UP001501333"/>
    </source>
</evidence>
<dbReference type="Pfam" id="PF00724">
    <property type="entry name" value="Oxidored_FMN"/>
    <property type="match status" value="1"/>
</dbReference>
<sequence length="124" mass="14074">MNDREILETIMLAAKALNEIDIVYIHLCEADWDDAPQIPNDFRVKLRSNFDNTIIATGNKTPNEGEQLITDNLVDLIGYGRKFLSNPNYPERVKQNALLNEISDNHTLFGEGTARGYADYPFLT</sequence>
<name>A0ABP7XMW8_9FLAO</name>
<dbReference type="InterPro" id="IPR045247">
    <property type="entry name" value="Oye-like"/>
</dbReference>
<evidence type="ECO:0000313" key="2">
    <source>
        <dbReference type="EMBL" id="GAA4121960.1"/>
    </source>
</evidence>
<dbReference type="Gene3D" id="3.20.20.70">
    <property type="entry name" value="Aldolase class I"/>
    <property type="match status" value="1"/>
</dbReference>
<comment type="caution">
    <text evidence="2">The sequence shown here is derived from an EMBL/GenBank/DDBJ whole genome shotgun (WGS) entry which is preliminary data.</text>
</comment>
<dbReference type="RefSeq" id="WP_229351154.1">
    <property type="nucleotide sequence ID" value="NZ_BAABAO010000003.1"/>
</dbReference>
<reference evidence="3" key="1">
    <citation type="journal article" date="2019" name="Int. J. Syst. Evol. Microbiol.">
        <title>The Global Catalogue of Microorganisms (GCM) 10K type strain sequencing project: providing services to taxonomists for standard genome sequencing and annotation.</title>
        <authorList>
            <consortium name="The Broad Institute Genomics Platform"/>
            <consortium name="The Broad Institute Genome Sequencing Center for Infectious Disease"/>
            <person name="Wu L."/>
            <person name="Ma J."/>
        </authorList>
    </citation>
    <scope>NUCLEOTIDE SEQUENCE [LARGE SCALE GENOMIC DNA]</scope>
    <source>
        <strain evidence="3">JCM 17386</strain>
    </source>
</reference>
<feature type="domain" description="NADH:flavin oxidoreductase/NADH oxidase N-terminal" evidence="1">
    <location>
        <begin position="14"/>
        <end position="97"/>
    </location>
</feature>
<proteinExistence type="predicted"/>
<dbReference type="PANTHER" id="PTHR22893">
    <property type="entry name" value="NADH OXIDOREDUCTASE-RELATED"/>
    <property type="match status" value="1"/>
</dbReference>
<dbReference type="InterPro" id="IPR013785">
    <property type="entry name" value="Aldolase_TIM"/>
</dbReference>
<keyword evidence="3" id="KW-1185">Reference proteome</keyword>
<accession>A0ABP7XMW8</accession>
<dbReference type="EMBL" id="BAABAO010000003">
    <property type="protein sequence ID" value="GAA4121960.1"/>
    <property type="molecule type" value="Genomic_DNA"/>
</dbReference>
<dbReference type="Proteomes" id="UP001501333">
    <property type="component" value="Unassembled WGS sequence"/>
</dbReference>
<evidence type="ECO:0000259" key="1">
    <source>
        <dbReference type="Pfam" id="PF00724"/>
    </source>
</evidence>
<dbReference type="SUPFAM" id="SSF51395">
    <property type="entry name" value="FMN-linked oxidoreductases"/>
    <property type="match status" value="1"/>
</dbReference>
<dbReference type="InterPro" id="IPR001155">
    <property type="entry name" value="OxRdtase_FMN_N"/>
</dbReference>
<gene>
    <name evidence="2" type="ORF">GCM10022250_04120</name>
</gene>